<keyword evidence="3" id="KW-1185">Reference proteome</keyword>
<proteinExistence type="predicted"/>
<protein>
    <recommendedName>
        <fullName evidence="4">CsbD family protein</fullName>
    </recommendedName>
</protein>
<evidence type="ECO:0000313" key="3">
    <source>
        <dbReference type="Proteomes" id="UP000465301"/>
    </source>
</evidence>
<feature type="region of interest" description="Disordered" evidence="1">
    <location>
        <begin position="37"/>
        <end position="90"/>
    </location>
</feature>
<reference evidence="2 3" key="1">
    <citation type="journal article" date="2019" name="Emerg. Microbes Infect.">
        <title>Comprehensive subspecies identification of 175 nontuberculous mycobacteria species based on 7547 genomic profiles.</title>
        <authorList>
            <person name="Matsumoto Y."/>
            <person name="Kinjo T."/>
            <person name="Motooka D."/>
            <person name="Nabeya D."/>
            <person name="Jung N."/>
            <person name="Uechi K."/>
            <person name="Horii T."/>
            <person name="Iida T."/>
            <person name="Fujita J."/>
            <person name="Nakamura S."/>
        </authorList>
    </citation>
    <scope>NUCLEOTIDE SEQUENCE [LARGE SCALE GENOMIC DNA]</scope>
    <source>
        <strain evidence="2 3">JCM 30726</strain>
    </source>
</reference>
<sequence>MVDTKSGPVELVRGIVEDVLGKTKQVIGIIIGHNDLIEEGKAQQDKADAQRSAGKKEAAAEKARGKAKTYEERERAEQQQRPAERAGPVI</sequence>
<evidence type="ECO:0000256" key="1">
    <source>
        <dbReference type="SAM" id="MobiDB-lite"/>
    </source>
</evidence>
<gene>
    <name evidence="2" type="ORF">MTIM_09000</name>
</gene>
<feature type="compositionally biased region" description="Basic and acidic residues" evidence="1">
    <location>
        <begin position="37"/>
        <end position="84"/>
    </location>
</feature>
<dbReference type="RefSeq" id="WP_163706529.1">
    <property type="nucleotide sequence ID" value="NZ_BLLA01000001.1"/>
</dbReference>
<evidence type="ECO:0000313" key="2">
    <source>
        <dbReference type="EMBL" id="GFG95021.1"/>
    </source>
</evidence>
<dbReference type="Proteomes" id="UP000465301">
    <property type="component" value="Unassembled WGS sequence"/>
</dbReference>
<organism evidence="2 3">
    <name type="scientific">Mycobacterium timonense</name>
    <dbReference type="NCBI Taxonomy" id="701043"/>
    <lineage>
        <taxon>Bacteria</taxon>
        <taxon>Bacillati</taxon>
        <taxon>Actinomycetota</taxon>
        <taxon>Actinomycetes</taxon>
        <taxon>Mycobacteriales</taxon>
        <taxon>Mycobacteriaceae</taxon>
        <taxon>Mycobacterium</taxon>
        <taxon>Mycobacterium avium complex (MAC)</taxon>
    </lineage>
</organism>
<dbReference type="EMBL" id="BLLA01000001">
    <property type="protein sequence ID" value="GFG95021.1"/>
    <property type="molecule type" value="Genomic_DNA"/>
</dbReference>
<comment type="caution">
    <text evidence="2">The sequence shown here is derived from an EMBL/GenBank/DDBJ whole genome shotgun (WGS) entry which is preliminary data.</text>
</comment>
<evidence type="ECO:0008006" key="4">
    <source>
        <dbReference type="Google" id="ProtNLM"/>
    </source>
</evidence>
<name>A0A7I9Z250_9MYCO</name>
<accession>A0A7I9Z250</accession>
<dbReference type="AlphaFoldDB" id="A0A7I9Z250"/>